<dbReference type="SUPFAM" id="SSF47240">
    <property type="entry name" value="Ferritin-like"/>
    <property type="match status" value="1"/>
</dbReference>
<evidence type="ECO:0000313" key="3">
    <source>
        <dbReference type="Proteomes" id="UP001596312"/>
    </source>
</evidence>
<dbReference type="AlphaFoldDB" id="A0ABD5V3E3"/>
<protein>
    <submittedName>
        <fullName evidence="2">Ferritin-like domain-containing protein</fullName>
    </submittedName>
</protein>
<accession>A0ABD5V3E3</accession>
<reference evidence="2 3" key="1">
    <citation type="journal article" date="2019" name="Int. J. Syst. Evol. Microbiol.">
        <title>The Global Catalogue of Microorganisms (GCM) 10K type strain sequencing project: providing services to taxonomists for standard genome sequencing and annotation.</title>
        <authorList>
            <consortium name="The Broad Institute Genomics Platform"/>
            <consortium name="The Broad Institute Genome Sequencing Center for Infectious Disease"/>
            <person name="Wu L."/>
            <person name="Ma J."/>
        </authorList>
    </citation>
    <scope>NUCLEOTIDE SEQUENCE [LARGE SCALE GENOMIC DNA]</scope>
    <source>
        <strain evidence="2 3">CGMCC 1.3240</strain>
    </source>
</reference>
<dbReference type="EMBL" id="JBHSXQ010000004">
    <property type="protein sequence ID" value="MFC6906053.1"/>
    <property type="molecule type" value="Genomic_DNA"/>
</dbReference>
<keyword evidence="1" id="KW-0175">Coiled coil</keyword>
<dbReference type="InterPro" id="IPR012347">
    <property type="entry name" value="Ferritin-like"/>
</dbReference>
<comment type="caution">
    <text evidence="2">The sequence shown here is derived from an EMBL/GenBank/DDBJ whole genome shotgun (WGS) entry which is preliminary data.</text>
</comment>
<organism evidence="2 3">
    <name type="scientific">Halalkalicoccus tibetensis</name>
    <dbReference type="NCBI Taxonomy" id="175632"/>
    <lineage>
        <taxon>Archaea</taxon>
        <taxon>Methanobacteriati</taxon>
        <taxon>Methanobacteriota</taxon>
        <taxon>Stenosarchaea group</taxon>
        <taxon>Halobacteria</taxon>
        <taxon>Halobacteriales</taxon>
        <taxon>Halococcaceae</taxon>
        <taxon>Halalkalicoccus</taxon>
    </lineage>
</organism>
<evidence type="ECO:0000313" key="2">
    <source>
        <dbReference type="EMBL" id="MFC6906053.1"/>
    </source>
</evidence>
<evidence type="ECO:0000256" key="1">
    <source>
        <dbReference type="SAM" id="Coils"/>
    </source>
</evidence>
<keyword evidence="3" id="KW-1185">Reference proteome</keyword>
<dbReference type="Gene3D" id="1.20.1260.10">
    <property type="match status" value="1"/>
</dbReference>
<gene>
    <name evidence="2" type="ORF">ACFQGH_12710</name>
</gene>
<sequence length="166" mass="18988">MSLTTRVGSDRQLARLLQIGIVLEEVVEARAYHHHQSLSTEEKAELDEEIEHLLEHAAEESAEHRERLEGLIEELDADSVAFEEIETLVEGQYGQTKPDDFDGILYDQLHSEETAYKFYDDLIEAIEGSDAEFGIERGRLLETLRSIRAEEEEGAREVTEIMEGRE</sequence>
<dbReference type="RefSeq" id="WP_340604602.1">
    <property type="nucleotide sequence ID" value="NZ_JBBMXV010000004.1"/>
</dbReference>
<dbReference type="InterPro" id="IPR009078">
    <property type="entry name" value="Ferritin-like_SF"/>
</dbReference>
<name>A0ABD5V3E3_9EURY</name>
<feature type="coiled-coil region" evidence="1">
    <location>
        <begin position="43"/>
        <end position="78"/>
    </location>
</feature>
<dbReference type="Proteomes" id="UP001596312">
    <property type="component" value="Unassembled WGS sequence"/>
</dbReference>
<proteinExistence type="predicted"/>